<proteinExistence type="predicted"/>
<dbReference type="EMBL" id="HBKQ01017047">
    <property type="protein sequence ID" value="CAE2229828.1"/>
    <property type="molecule type" value="Transcribed_RNA"/>
</dbReference>
<evidence type="ECO:0008006" key="3">
    <source>
        <dbReference type="Google" id="ProtNLM"/>
    </source>
</evidence>
<accession>A0A7S4IHU1</accession>
<dbReference type="AlphaFoldDB" id="A0A7S4IHU1"/>
<gene>
    <name evidence="2" type="ORF">OAUR00152_LOCUS11505</name>
</gene>
<evidence type="ECO:0000256" key="1">
    <source>
        <dbReference type="SAM" id="SignalP"/>
    </source>
</evidence>
<feature type="signal peptide" evidence="1">
    <location>
        <begin position="1"/>
        <end position="21"/>
    </location>
</feature>
<feature type="chain" id="PRO_5031427173" description="Laminin EGF-like domain-containing protein" evidence="1">
    <location>
        <begin position="22"/>
        <end position="165"/>
    </location>
</feature>
<keyword evidence="1" id="KW-0732">Signal</keyword>
<sequence>MQLPASFVALVLAAAAPLASAFAPAAGAAFGVTKHHSAGPPAVAKSPASTRCGSGCPCPSCSSSTITATSRGHGSGCACPSCSGISGGRGRGSGSALAARGGATGCDCPSCAPSAAHAEGCECPSCGRSGSAHGVRVESSRVLTECSRRRRPGGLGPPTQFWAHN</sequence>
<organism evidence="2">
    <name type="scientific">Odontella aurita</name>
    <dbReference type="NCBI Taxonomy" id="265563"/>
    <lineage>
        <taxon>Eukaryota</taxon>
        <taxon>Sar</taxon>
        <taxon>Stramenopiles</taxon>
        <taxon>Ochrophyta</taxon>
        <taxon>Bacillariophyta</taxon>
        <taxon>Mediophyceae</taxon>
        <taxon>Biddulphiophycidae</taxon>
        <taxon>Eupodiscales</taxon>
        <taxon>Odontellaceae</taxon>
        <taxon>Odontella</taxon>
    </lineage>
</organism>
<reference evidence="2" key="1">
    <citation type="submission" date="2021-01" db="EMBL/GenBank/DDBJ databases">
        <authorList>
            <person name="Corre E."/>
            <person name="Pelletier E."/>
            <person name="Niang G."/>
            <person name="Scheremetjew M."/>
            <person name="Finn R."/>
            <person name="Kale V."/>
            <person name="Holt S."/>
            <person name="Cochrane G."/>
            <person name="Meng A."/>
            <person name="Brown T."/>
            <person name="Cohen L."/>
        </authorList>
    </citation>
    <scope>NUCLEOTIDE SEQUENCE</scope>
    <source>
        <strain evidence="2">Isolate 1302-5</strain>
    </source>
</reference>
<protein>
    <recommendedName>
        <fullName evidence="3">Laminin EGF-like domain-containing protein</fullName>
    </recommendedName>
</protein>
<evidence type="ECO:0000313" key="2">
    <source>
        <dbReference type="EMBL" id="CAE2229828.1"/>
    </source>
</evidence>
<name>A0A7S4IHU1_9STRA</name>